<evidence type="ECO:0008006" key="4">
    <source>
        <dbReference type="Google" id="ProtNLM"/>
    </source>
</evidence>
<dbReference type="EMBL" id="RKQK01000001">
    <property type="protein sequence ID" value="RPE71064.1"/>
    <property type="molecule type" value="Genomic_DNA"/>
</dbReference>
<organism evidence="2 3">
    <name type="scientific">Pacificibacter maritimus</name>
    <dbReference type="NCBI Taxonomy" id="762213"/>
    <lineage>
        <taxon>Bacteria</taxon>
        <taxon>Pseudomonadati</taxon>
        <taxon>Pseudomonadota</taxon>
        <taxon>Alphaproteobacteria</taxon>
        <taxon>Rhodobacterales</taxon>
        <taxon>Roseobacteraceae</taxon>
        <taxon>Pacificibacter</taxon>
    </lineage>
</organism>
<evidence type="ECO:0000256" key="1">
    <source>
        <dbReference type="SAM" id="SignalP"/>
    </source>
</evidence>
<dbReference type="Proteomes" id="UP000269689">
    <property type="component" value="Unassembled WGS sequence"/>
</dbReference>
<reference evidence="2 3" key="1">
    <citation type="submission" date="2018-11" db="EMBL/GenBank/DDBJ databases">
        <title>Genomic Encyclopedia of Type Strains, Phase IV (KMG-IV): sequencing the most valuable type-strain genomes for metagenomic binning, comparative biology and taxonomic classification.</title>
        <authorList>
            <person name="Goeker M."/>
        </authorList>
    </citation>
    <scope>NUCLEOTIDE SEQUENCE [LARGE SCALE GENOMIC DNA]</scope>
    <source>
        <strain evidence="2 3">DSM 104731</strain>
    </source>
</reference>
<evidence type="ECO:0000313" key="2">
    <source>
        <dbReference type="EMBL" id="RPE71064.1"/>
    </source>
</evidence>
<feature type="chain" id="PRO_5018206228" description="Lipid A 3-O-deacylase PagL" evidence="1">
    <location>
        <begin position="22"/>
        <end position="152"/>
    </location>
</feature>
<sequence length="152" mass="16234">MQIKSFFTALSVALAPLAATADGSLAPDVLQIPLASHHFGDWGESSDFNEFNPGVILTWEDRLAGLNYSIGAYKDSKSATALHLSAAKMWDIGQYTQAGIVGAYIHSFGDGYTGIAPSIQLNHKYIFVNVATGYDDDFYGVVGTGITIPLGR</sequence>
<comment type="caution">
    <text evidence="2">The sequence shown here is derived from an EMBL/GenBank/DDBJ whole genome shotgun (WGS) entry which is preliminary data.</text>
</comment>
<protein>
    <recommendedName>
        <fullName evidence="4">Lipid A 3-O-deacylase PagL</fullName>
    </recommendedName>
</protein>
<proteinExistence type="predicted"/>
<dbReference type="OrthoDB" id="7707691at2"/>
<gene>
    <name evidence="2" type="ORF">EDD53_0177</name>
</gene>
<keyword evidence="3" id="KW-1185">Reference proteome</keyword>
<name>A0A3N4VDP7_9RHOB</name>
<keyword evidence="1" id="KW-0732">Signal</keyword>
<accession>A0A3N4VDP7</accession>
<dbReference type="AlphaFoldDB" id="A0A3N4VDP7"/>
<dbReference type="RefSeq" id="WP_123791316.1">
    <property type="nucleotide sequence ID" value="NZ_RKQK01000001.1"/>
</dbReference>
<feature type="signal peptide" evidence="1">
    <location>
        <begin position="1"/>
        <end position="21"/>
    </location>
</feature>
<evidence type="ECO:0000313" key="3">
    <source>
        <dbReference type="Proteomes" id="UP000269689"/>
    </source>
</evidence>